<dbReference type="EnsemblPlants" id="AET2Gv20934900.2">
    <property type="protein sequence ID" value="AET2Gv20934900.2"/>
    <property type="gene ID" value="AET2Gv20934900"/>
</dbReference>
<name>A0A453CRB2_AEGTS</name>
<dbReference type="InterPro" id="IPR025836">
    <property type="entry name" value="Zn_knuckle_CX2CX4HX4C"/>
</dbReference>
<feature type="compositionally biased region" description="Polar residues" evidence="2">
    <location>
        <begin position="372"/>
        <end position="382"/>
    </location>
</feature>
<keyword evidence="1" id="KW-0863">Zinc-finger</keyword>
<dbReference type="PANTHER" id="PTHR31286:SF167">
    <property type="entry name" value="OS09G0268800 PROTEIN"/>
    <property type="match status" value="1"/>
</dbReference>
<dbReference type="InterPro" id="IPR001878">
    <property type="entry name" value="Znf_CCHC"/>
</dbReference>
<dbReference type="Proteomes" id="UP000015105">
    <property type="component" value="Chromosome 2D"/>
</dbReference>
<feature type="domain" description="CCHC-type" evidence="3">
    <location>
        <begin position="150"/>
        <end position="163"/>
    </location>
</feature>
<sequence length="390" mass="42546">MKAAWNPAREVIWRRINPNLFSVQFNCLGDWNKALHQGPWDFKGMALIIAEYDGFKNPESVKLDKIETWCQIHKLPDMVLKREKFVKNTAQRIGEVMEVQIVLPNGFVGEFVRVRVKLDVTKKLTRFVSFTKAGETEFYQVKFEKLPVFCYMCGLLGHWYEECGSGEHAEQDMEWGPFLLAAKRGVGGSRSSGRGSGRSSSRDAGIFAEDGGGGAFGRGRGTARAEGRGQGVEHGLFGPPDKQHRHMPGAQATEFNLSPGLQLQKSWRFNALNALYDPGVELAHGEFDSHVAQNADPNVLGKRAAVDSITTNTPTVDGGLYVNTGAIVPAGNTTDMVGQFEGSEPPGSSNAGTPQKNANRKKLKADDGVAIDNTSTSKSAASSGEDRRVQ</sequence>
<protein>
    <recommendedName>
        <fullName evidence="3">CCHC-type domain-containing protein</fullName>
    </recommendedName>
</protein>
<evidence type="ECO:0000256" key="1">
    <source>
        <dbReference type="PROSITE-ProRule" id="PRU00047"/>
    </source>
</evidence>
<evidence type="ECO:0000256" key="2">
    <source>
        <dbReference type="SAM" id="MobiDB-lite"/>
    </source>
</evidence>
<accession>A0A453CRB2</accession>
<dbReference type="Pfam" id="PF14392">
    <property type="entry name" value="zf-CCHC_4"/>
    <property type="match status" value="1"/>
</dbReference>
<dbReference type="PANTHER" id="PTHR31286">
    <property type="entry name" value="GLYCINE-RICH CELL WALL STRUCTURAL PROTEIN 1.8-LIKE"/>
    <property type="match status" value="1"/>
</dbReference>
<feature type="region of interest" description="Disordered" evidence="2">
    <location>
        <begin position="333"/>
        <end position="390"/>
    </location>
</feature>
<keyword evidence="5" id="KW-1185">Reference proteome</keyword>
<evidence type="ECO:0000259" key="3">
    <source>
        <dbReference type="PROSITE" id="PS50158"/>
    </source>
</evidence>
<dbReference type="InterPro" id="IPR040256">
    <property type="entry name" value="At4g02000-like"/>
</dbReference>
<organism evidence="4 5">
    <name type="scientific">Aegilops tauschii subsp. strangulata</name>
    <name type="common">Goatgrass</name>
    <dbReference type="NCBI Taxonomy" id="200361"/>
    <lineage>
        <taxon>Eukaryota</taxon>
        <taxon>Viridiplantae</taxon>
        <taxon>Streptophyta</taxon>
        <taxon>Embryophyta</taxon>
        <taxon>Tracheophyta</taxon>
        <taxon>Spermatophyta</taxon>
        <taxon>Magnoliopsida</taxon>
        <taxon>Liliopsida</taxon>
        <taxon>Poales</taxon>
        <taxon>Poaceae</taxon>
        <taxon>BOP clade</taxon>
        <taxon>Pooideae</taxon>
        <taxon>Triticodae</taxon>
        <taxon>Triticeae</taxon>
        <taxon>Triticinae</taxon>
        <taxon>Aegilops</taxon>
    </lineage>
</organism>
<feature type="region of interest" description="Disordered" evidence="2">
    <location>
        <begin position="187"/>
        <end position="247"/>
    </location>
</feature>
<proteinExistence type="predicted"/>
<evidence type="ECO:0000313" key="4">
    <source>
        <dbReference type="EnsemblPlants" id="AET2Gv20934900.2"/>
    </source>
</evidence>
<dbReference type="PROSITE" id="PS50158">
    <property type="entry name" value="ZF_CCHC"/>
    <property type="match status" value="1"/>
</dbReference>
<reference evidence="4" key="5">
    <citation type="journal article" date="2021" name="G3 (Bethesda)">
        <title>Aegilops tauschii genome assembly Aet v5.0 features greater sequence contiguity and improved annotation.</title>
        <authorList>
            <person name="Wang L."/>
            <person name="Zhu T."/>
            <person name="Rodriguez J.C."/>
            <person name="Deal K.R."/>
            <person name="Dubcovsky J."/>
            <person name="McGuire P.E."/>
            <person name="Lux T."/>
            <person name="Spannagl M."/>
            <person name="Mayer K.F.X."/>
            <person name="Baldrich P."/>
            <person name="Meyers B.C."/>
            <person name="Huo N."/>
            <person name="Gu Y.Q."/>
            <person name="Zhou H."/>
            <person name="Devos K.M."/>
            <person name="Bennetzen J.L."/>
            <person name="Unver T."/>
            <person name="Budak H."/>
            <person name="Gulick P.J."/>
            <person name="Galiba G."/>
            <person name="Kalapos B."/>
            <person name="Nelson D.R."/>
            <person name="Li P."/>
            <person name="You F.M."/>
            <person name="Luo M.C."/>
            <person name="Dvorak J."/>
        </authorList>
    </citation>
    <scope>NUCLEOTIDE SEQUENCE [LARGE SCALE GENOMIC DNA]</scope>
    <source>
        <strain evidence="4">cv. AL8/78</strain>
    </source>
</reference>
<feature type="compositionally biased region" description="Gly residues" evidence="2">
    <location>
        <begin position="210"/>
        <end position="220"/>
    </location>
</feature>
<feature type="compositionally biased region" description="Low complexity" evidence="2">
    <location>
        <begin position="197"/>
        <end position="209"/>
    </location>
</feature>
<keyword evidence="1" id="KW-0479">Metal-binding</keyword>
<reference evidence="5" key="1">
    <citation type="journal article" date="2014" name="Science">
        <title>Ancient hybridizations among the ancestral genomes of bread wheat.</title>
        <authorList>
            <consortium name="International Wheat Genome Sequencing Consortium,"/>
            <person name="Marcussen T."/>
            <person name="Sandve S.R."/>
            <person name="Heier L."/>
            <person name="Spannagl M."/>
            <person name="Pfeifer M."/>
            <person name="Jakobsen K.S."/>
            <person name="Wulff B.B."/>
            <person name="Steuernagel B."/>
            <person name="Mayer K.F."/>
            <person name="Olsen O.A."/>
        </authorList>
    </citation>
    <scope>NUCLEOTIDE SEQUENCE [LARGE SCALE GENOMIC DNA]</scope>
    <source>
        <strain evidence="5">cv. AL8/78</strain>
    </source>
</reference>
<feature type="compositionally biased region" description="Gly residues" evidence="2">
    <location>
        <begin position="187"/>
        <end position="196"/>
    </location>
</feature>
<reference evidence="4" key="4">
    <citation type="submission" date="2019-03" db="UniProtKB">
        <authorList>
            <consortium name="EnsemblPlants"/>
        </authorList>
    </citation>
    <scope>IDENTIFICATION</scope>
</reference>
<reference evidence="5" key="2">
    <citation type="journal article" date="2017" name="Nat. Plants">
        <title>The Aegilops tauschii genome reveals multiple impacts of transposons.</title>
        <authorList>
            <person name="Zhao G."/>
            <person name="Zou C."/>
            <person name="Li K."/>
            <person name="Wang K."/>
            <person name="Li T."/>
            <person name="Gao L."/>
            <person name="Zhang X."/>
            <person name="Wang H."/>
            <person name="Yang Z."/>
            <person name="Liu X."/>
            <person name="Jiang W."/>
            <person name="Mao L."/>
            <person name="Kong X."/>
            <person name="Jiao Y."/>
            <person name="Jia J."/>
        </authorList>
    </citation>
    <scope>NUCLEOTIDE SEQUENCE [LARGE SCALE GENOMIC DNA]</scope>
    <source>
        <strain evidence="5">cv. AL8/78</strain>
    </source>
</reference>
<dbReference type="Gramene" id="AET2Gv20934900.2">
    <property type="protein sequence ID" value="AET2Gv20934900.2"/>
    <property type="gene ID" value="AET2Gv20934900"/>
</dbReference>
<dbReference type="GO" id="GO:0003676">
    <property type="term" value="F:nucleic acid binding"/>
    <property type="evidence" value="ECO:0007669"/>
    <property type="project" value="InterPro"/>
</dbReference>
<feature type="compositionally biased region" description="Polar residues" evidence="2">
    <location>
        <begin position="346"/>
        <end position="357"/>
    </location>
</feature>
<reference evidence="4" key="3">
    <citation type="journal article" date="2017" name="Nature">
        <title>Genome sequence of the progenitor of the wheat D genome Aegilops tauschii.</title>
        <authorList>
            <person name="Luo M.C."/>
            <person name="Gu Y.Q."/>
            <person name="Puiu D."/>
            <person name="Wang H."/>
            <person name="Twardziok S.O."/>
            <person name="Deal K.R."/>
            <person name="Huo N."/>
            <person name="Zhu T."/>
            <person name="Wang L."/>
            <person name="Wang Y."/>
            <person name="McGuire P.E."/>
            <person name="Liu S."/>
            <person name="Long H."/>
            <person name="Ramasamy R.K."/>
            <person name="Rodriguez J.C."/>
            <person name="Van S.L."/>
            <person name="Yuan L."/>
            <person name="Wang Z."/>
            <person name="Xia Z."/>
            <person name="Xiao L."/>
            <person name="Anderson O.D."/>
            <person name="Ouyang S."/>
            <person name="Liang Y."/>
            <person name="Zimin A.V."/>
            <person name="Pertea G."/>
            <person name="Qi P."/>
            <person name="Bennetzen J.L."/>
            <person name="Dai X."/>
            <person name="Dawson M.W."/>
            <person name="Muller H.G."/>
            <person name="Kugler K."/>
            <person name="Rivarola-Duarte L."/>
            <person name="Spannagl M."/>
            <person name="Mayer K.F.X."/>
            <person name="Lu F.H."/>
            <person name="Bevan M.W."/>
            <person name="Leroy P."/>
            <person name="Li P."/>
            <person name="You F.M."/>
            <person name="Sun Q."/>
            <person name="Liu Z."/>
            <person name="Lyons E."/>
            <person name="Wicker T."/>
            <person name="Salzberg S.L."/>
            <person name="Devos K.M."/>
            <person name="Dvorak J."/>
        </authorList>
    </citation>
    <scope>NUCLEOTIDE SEQUENCE [LARGE SCALE GENOMIC DNA]</scope>
    <source>
        <strain evidence="4">cv. AL8/78</strain>
    </source>
</reference>
<dbReference type="AlphaFoldDB" id="A0A453CRB2"/>
<evidence type="ECO:0000313" key="5">
    <source>
        <dbReference type="Proteomes" id="UP000015105"/>
    </source>
</evidence>
<dbReference type="GO" id="GO:0008270">
    <property type="term" value="F:zinc ion binding"/>
    <property type="evidence" value="ECO:0007669"/>
    <property type="project" value="UniProtKB-KW"/>
</dbReference>
<keyword evidence="1" id="KW-0862">Zinc</keyword>